<evidence type="ECO:0000256" key="3">
    <source>
        <dbReference type="SAM" id="MobiDB-lite"/>
    </source>
</evidence>
<keyword evidence="1" id="KW-0479">Metal-binding</keyword>
<evidence type="ECO:0000256" key="2">
    <source>
        <dbReference type="SAM" id="Coils"/>
    </source>
</evidence>
<feature type="domain" description="C2H2-type" evidence="4">
    <location>
        <begin position="475"/>
        <end position="502"/>
    </location>
</feature>
<feature type="coiled-coil region" evidence="2">
    <location>
        <begin position="1120"/>
        <end position="1154"/>
    </location>
</feature>
<dbReference type="GeneID" id="63777396"/>
<dbReference type="InterPro" id="IPR056681">
    <property type="entry name" value="DUF7779"/>
</dbReference>
<evidence type="ECO:0000259" key="4">
    <source>
        <dbReference type="PROSITE" id="PS50157"/>
    </source>
</evidence>
<dbReference type="STRING" id="1141098.A0A1Y2DG20"/>
<dbReference type="InterPro" id="IPR013087">
    <property type="entry name" value="Znf_C2H2_type"/>
</dbReference>
<dbReference type="SUPFAM" id="SSF48452">
    <property type="entry name" value="TPR-like"/>
    <property type="match status" value="1"/>
</dbReference>
<dbReference type="Proteomes" id="UP000193689">
    <property type="component" value="Unassembled WGS sequence"/>
</dbReference>
<feature type="region of interest" description="Disordered" evidence="3">
    <location>
        <begin position="292"/>
        <end position="316"/>
    </location>
</feature>
<dbReference type="Gene3D" id="1.25.40.10">
    <property type="entry name" value="Tetratricopeptide repeat domain"/>
    <property type="match status" value="1"/>
</dbReference>
<dbReference type="InParanoid" id="A0A1Y2DG20"/>
<proteinExistence type="predicted"/>
<sequence>MYLLPVNLEKPTHMYDAMWPKSKQPTGQTKIIIAALFEDCSQNFNKLCALLVPHCRQVQNKSLADCLSHFITWGIENSAKDLDYKLRKAGKMHDMVVDLLTQLKEALEEGLQILETDELQDIEDKVILPDDSLHGLEDVSGVTLDEVSPESRNKDSGLVDSAGEIFEIIETTVDDLKSLTPSLVRPYPEDIDTLSSSVADSSDTGDVADVELARRVFPSASSVLHARLGHANWKRKIAQRTVQLNTRHGGFTQKQAPRGERKTVRQEVAVDAFNFQRPTLGMISGNIVKTSSAKANPGLPIPSTASSTAPSEMGGTATASIAPSAIFSQTTEAASISIAPSTIFSRGKLTRAGSTTTLETSSSIHKSSNALKQMKPRVAPVERPKSRVMTYPAVPVELEGIVKGKEQQFTCNLCGYDLEAGTKIKTEDDWKQHVLEDLEPYLCTFDECFSAQEMYAIRDEWYQHELETHRVKKVWKCAACSEEFTTKSLVEEHLESHGPELDQDEIFMMKAMLRQTLSNKHFGTSNFDCPLCRIKVSSGKTKDHIARHLEFFALLSVLEEESSEDDSDEMFSQTNDDAMSDRYIRETVLSTFVKEQLKLNLERGKQPPDRFMEDGNFLDLLEDMSDYDGSKDSRSSPGGRRDESKNLLMERMFHGERSRNQKLPFAPASRSTQSLLNAAGASPLTSSTERLPLLRTWSYPRNDDFMGRDKDLAKLYKILSEPGTVCVVSAEGGMGKTALAVEYSWRYEHCYHYVFWIQTETPVGSADTFCQIAIQLGLASEGMDNDILIKIGREFLEQVKDKRWLMVFDNVNKWEDIDSFTPIKTSATNGSILITTRHESLTAPSRPVNYYRWALEELDVDEGRKLLIHGLPQELRPEENSLRDPEYKIAGDIATLAGLPLLIIYISGYVKQAGCSLSEFWEYWDEWRPNARKPGGSTDASGRDSVFHIALRDLGGDARKILKIMAFLNSDGIQRELLVRIDNNKPGPAYLKQNRFRLIMSKLITQKFVAETTTKHADKETYTVHRVLQSRLLQDMKAKPHERDEMYHIAYELVRHHLPRPSMDSPELSKWSTSKEYLPHVLSLQHAYADPFSIASPKPFLGLAELFKDGGVLLWQRYIYSDAMKLLDSAEKILDELESEEENLRAEINVTINLLLQYFGISHRKESKERLGRILEYRQKIMDKKAPEDITREDQILLIDAKADYANGLLQFNDYKAAEPIYQDCYKRYLELGAESEPKSSFALAKLNHHMAYCKMYRREFAEATKLAEKAVGIIDALGDRQMTLRYQFDEACIVLQSGDLERALTMHREILDARLGFQGRASYFSLQSQYAYAALCHYLGRLQEAEGWMMQALSKASERGGKNFWPDAALARTKFHLSQVLTDLNGGEPTERSLQMARDAKDMLSRMLPYDPVTGVREEHTGALFDHLQPVFEGRFTGLSLLEYVS</sequence>
<dbReference type="InterPro" id="IPR027417">
    <property type="entry name" value="P-loop_NTPase"/>
</dbReference>
<dbReference type="Gene3D" id="3.40.50.300">
    <property type="entry name" value="P-loop containing nucleotide triphosphate hydrolases"/>
    <property type="match status" value="1"/>
</dbReference>
<dbReference type="GO" id="GO:0043531">
    <property type="term" value="F:ADP binding"/>
    <property type="evidence" value="ECO:0007669"/>
    <property type="project" value="InterPro"/>
</dbReference>
<evidence type="ECO:0000313" key="5">
    <source>
        <dbReference type="EMBL" id="ORY58056.1"/>
    </source>
</evidence>
<dbReference type="OrthoDB" id="6161812at2759"/>
<dbReference type="InterPro" id="IPR011990">
    <property type="entry name" value="TPR-like_helical_dom_sf"/>
</dbReference>
<feature type="compositionally biased region" description="Low complexity" evidence="3">
    <location>
        <begin position="302"/>
        <end position="311"/>
    </location>
</feature>
<keyword evidence="1" id="KW-0863">Zinc-finger</keyword>
<name>A0A1Y2DG20_9PEZI</name>
<dbReference type="PANTHER" id="PTHR35391:SF7">
    <property type="entry name" value="C2H2-TYPE DOMAIN-CONTAINING PROTEIN"/>
    <property type="match status" value="1"/>
</dbReference>
<keyword evidence="2" id="KW-0175">Coiled coil</keyword>
<dbReference type="InterPro" id="IPR002182">
    <property type="entry name" value="NB-ARC"/>
</dbReference>
<keyword evidence="1" id="KW-0862">Zinc</keyword>
<dbReference type="RefSeq" id="XP_040711091.1">
    <property type="nucleotide sequence ID" value="XM_040861184.1"/>
</dbReference>
<gene>
    <name evidence="5" type="ORF">BCR38DRAFT_447870</name>
</gene>
<dbReference type="PROSITE" id="PS50157">
    <property type="entry name" value="ZINC_FINGER_C2H2_2"/>
    <property type="match status" value="1"/>
</dbReference>
<reference evidence="5 6" key="1">
    <citation type="submission" date="2016-07" db="EMBL/GenBank/DDBJ databases">
        <title>Pervasive Adenine N6-methylation of Active Genes in Fungi.</title>
        <authorList>
            <consortium name="DOE Joint Genome Institute"/>
            <person name="Mondo S.J."/>
            <person name="Dannebaum R.O."/>
            <person name="Kuo R.C."/>
            <person name="Labutti K."/>
            <person name="Haridas S."/>
            <person name="Kuo A."/>
            <person name="Salamov A."/>
            <person name="Ahrendt S.R."/>
            <person name="Lipzen A."/>
            <person name="Sullivan W."/>
            <person name="Andreopoulos W.B."/>
            <person name="Clum A."/>
            <person name="Lindquist E."/>
            <person name="Daum C."/>
            <person name="Ramamoorthy G.K."/>
            <person name="Gryganskyi A."/>
            <person name="Culley D."/>
            <person name="Magnuson J.K."/>
            <person name="James T.Y."/>
            <person name="O'Malley M.A."/>
            <person name="Stajich J.E."/>
            <person name="Spatafora J.W."/>
            <person name="Visel A."/>
            <person name="Grigoriev I.V."/>
        </authorList>
    </citation>
    <scope>NUCLEOTIDE SEQUENCE [LARGE SCALE GENOMIC DNA]</scope>
    <source>
        <strain evidence="5 6">CBS 129021</strain>
    </source>
</reference>
<dbReference type="SUPFAM" id="SSF52540">
    <property type="entry name" value="P-loop containing nucleoside triphosphate hydrolases"/>
    <property type="match status" value="1"/>
</dbReference>
<organism evidence="5 6">
    <name type="scientific">Pseudomassariella vexata</name>
    <dbReference type="NCBI Taxonomy" id="1141098"/>
    <lineage>
        <taxon>Eukaryota</taxon>
        <taxon>Fungi</taxon>
        <taxon>Dikarya</taxon>
        <taxon>Ascomycota</taxon>
        <taxon>Pezizomycotina</taxon>
        <taxon>Sordariomycetes</taxon>
        <taxon>Xylariomycetidae</taxon>
        <taxon>Amphisphaeriales</taxon>
        <taxon>Pseudomassariaceae</taxon>
        <taxon>Pseudomassariella</taxon>
    </lineage>
</organism>
<dbReference type="PANTHER" id="PTHR35391">
    <property type="entry name" value="C2H2-TYPE DOMAIN-CONTAINING PROTEIN-RELATED"/>
    <property type="match status" value="1"/>
</dbReference>
<keyword evidence="6" id="KW-1185">Reference proteome</keyword>
<dbReference type="Pfam" id="PF25000">
    <property type="entry name" value="DUF7779"/>
    <property type="match status" value="1"/>
</dbReference>
<accession>A0A1Y2DG20</accession>
<evidence type="ECO:0000256" key="1">
    <source>
        <dbReference type="PROSITE-ProRule" id="PRU00042"/>
    </source>
</evidence>
<dbReference type="Pfam" id="PF00931">
    <property type="entry name" value="NB-ARC"/>
    <property type="match status" value="1"/>
</dbReference>
<comment type="caution">
    <text evidence="5">The sequence shown here is derived from an EMBL/GenBank/DDBJ whole genome shotgun (WGS) entry which is preliminary data.</text>
</comment>
<evidence type="ECO:0000313" key="6">
    <source>
        <dbReference type="Proteomes" id="UP000193689"/>
    </source>
</evidence>
<protein>
    <recommendedName>
        <fullName evidence="4">C2H2-type domain-containing protein</fullName>
    </recommendedName>
</protein>
<dbReference type="GO" id="GO:0008270">
    <property type="term" value="F:zinc ion binding"/>
    <property type="evidence" value="ECO:0007669"/>
    <property type="project" value="UniProtKB-KW"/>
</dbReference>
<dbReference type="PROSITE" id="PS00028">
    <property type="entry name" value="ZINC_FINGER_C2H2_1"/>
    <property type="match status" value="1"/>
</dbReference>
<dbReference type="EMBL" id="MCFJ01000017">
    <property type="protein sequence ID" value="ORY58056.1"/>
    <property type="molecule type" value="Genomic_DNA"/>
</dbReference>